<dbReference type="EMBL" id="FLQY01000021">
    <property type="protein sequence ID" value="SBT03978.1"/>
    <property type="molecule type" value="Genomic_DNA"/>
</dbReference>
<dbReference type="RefSeq" id="WP_186409621.1">
    <property type="nucleotide sequence ID" value="NZ_FLQY01000021.1"/>
</dbReference>
<gene>
    <name evidence="1" type="ORF">PROAA_1170016</name>
</gene>
<organism evidence="1 2">
    <name type="scientific">Candidatus Propionivibrio aalborgensis</name>
    <dbReference type="NCBI Taxonomy" id="1860101"/>
    <lineage>
        <taxon>Bacteria</taxon>
        <taxon>Pseudomonadati</taxon>
        <taxon>Pseudomonadota</taxon>
        <taxon>Betaproteobacteria</taxon>
        <taxon>Rhodocyclales</taxon>
        <taxon>Rhodocyclaceae</taxon>
        <taxon>Propionivibrio</taxon>
    </lineage>
</organism>
<keyword evidence="2" id="KW-1185">Reference proteome</keyword>
<evidence type="ECO:0000313" key="2">
    <source>
        <dbReference type="Proteomes" id="UP000199600"/>
    </source>
</evidence>
<reference evidence="1 2" key="1">
    <citation type="submission" date="2016-06" db="EMBL/GenBank/DDBJ databases">
        <authorList>
            <person name="Kjaerup R.B."/>
            <person name="Dalgaard T.S."/>
            <person name="Juul-Madsen H.R."/>
        </authorList>
    </citation>
    <scope>NUCLEOTIDE SEQUENCE [LARGE SCALE GENOMIC DNA]</scope>
    <source>
        <strain evidence="1">2</strain>
    </source>
</reference>
<proteinExistence type="predicted"/>
<protein>
    <submittedName>
        <fullName evidence="1">Uncharacterized protein</fullName>
    </submittedName>
</protein>
<dbReference type="AlphaFoldDB" id="A0A1A8XJ61"/>
<evidence type="ECO:0000313" key="1">
    <source>
        <dbReference type="EMBL" id="SBT03978.1"/>
    </source>
</evidence>
<dbReference type="Proteomes" id="UP000199600">
    <property type="component" value="Unassembled WGS sequence"/>
</dbReference>
<accession>A0A1A8XJ61</accession>
<name>A0A1A8XJ61_9RHOO</name>
<sequence>MENVKSIEKAVESLPPSELAEFRHWFAEFDASAWDKKIGEDAATGKLDGLAAEALADYSSGSARAL</sequence>